<dbReference type="Proteomes" id="UP000199687">
    <property type="component" value="Unassembled WGS sequence"/>
</dbReference>
<reference evidence="1 2" key="1">
    <citation type="submission" date="2016-10" db="EMBL/GenBank/DDBJ databases">
        <authorList>
            <person name="de Groot N.N."/>
        </authorList>
    </citation>
    <scope>NUCLEOTIDE SEQUENCE [LARGE SCALE GENOMIC DNA]</scope>
    <source>
        <strain evidence="1 2">CGMCC 1.7727</strain>
    </source>
</reference>
<dbReference type="AlphaFoldDB" id="A0A1H9VBH3"/>
<gene>
    <name evidence="1" type="ORF">SAMN04487944_12268</name>
</gene>
<proteinExistence type="predicted"/>
<dbReference type="RefSeq" id="WP_245711739.1">
    <property type="nucleotide sequence ID" value="NZ_FOGL01000022.1"/>
</dbReference>
<protein>
    <submittedName>
        <fullName evidence="1">Uncharacterized protein</fullName>
    </submittedName>
</protein>
<sequence>MKQLWENFMTVKGYLLEGIYANKLDTYKVRNDIILHSVEPLLSFRKNNSSSSDIKYWKVDWIEDNTGDDILLLKEQETPEPLEYELIDNPFHKHIIMSSSFSVPHTLVKKVSGYGFKNDNGDNLYSIVLELDDLFITIETGAVITIKITSQEPGDLGDLIFSA</sequence>
<evidence type="ECO:0000313" key="1">
    <source>
        <dbReference type="EMBL" id="SES18623.1"/>
    </source>
</evidence>
<accession>A0A1H9VBH3</accession>
<organism evidence="1 2">
    <name type="scientific">Gracilibacillus ureilyticus</name>
    <dbReference type="NCBI Taxonomy" id="531814"/>
    <lineage>
        <taxon>Bacteria</taxon>
        <taxon>Bacillati</taxon>
        <taxon>Bacillota</taxon>
        <taxon>Bacilli</taxon>
        <taxon>Bacillales</taxon>
        <taxon>Bacillaceae</taxon>
        <taxon>Gracilibacillus</taxon>
    </lineage>
</organism>
<name>A0A1H9VBH3_9BACI</name>
<dbReference type="STRING" id="531814.SAMN04487944_12268"/>
<dbReference type="EMBL" id="FOGL01000022">
    <property type="protein sequence ID" value="SES18623.1"/>
    <property type="molecule type" value="Genomic_DNA"/>
</dbReference>
<keyword evidence="2" id="KW-1185">Reference proteome</keyword>
<evidence type="ECO:0000313" key="2">
    <source>
        <dbReference type="Proteomes" id="UP000199687"/>
    </source>
</evidence>